<dbReference type="InParanoid" id="A0A2H3E9H8"/>
<accession>A0A2H3E9H8</accession>
<dbReference type="EMBL" id="KZ293650">
    <property type="protein sequence ID" value="PBK96306.1"/>
    <property type="molecule type" value="Genomic_DNA"/>
</dbReference>
<reference evidence="2" key="1">
    <citation type="journal article" date="2017" name="Nat. Ecol. Evol.">
        <title>Genome expansion and lineage-specific genetic innovations in the forest pathogenic fungi Armillaria.</title>
        <authorList>
            <person name="Sipos G."/>
            <person name="Prasanna A.N."/>
            <person name="Walter M.C."/>
            <person name="O'Connor E."/>
            <person name="Balint B."/>
            <person name="Krizsan K."/>
            <person name="Kiss B."/>
            <person name="Hess J."/>
            <person name="Varga T."/>
            <person name="Slot J."/>
            <person name="Riley R."/>
            <person name="Boka B."/>
            <person name="Rigling D."/>
            <person name="Barry K."/>
            <person name="Lee J."/>
            <person name="Mihaltcheva S."/>
            <person name="LaButti K."/>
            <person name="Lipzen A."/>
            <person name="Waldron R."/>
            <person name="Moloney N.M."/>
            <person name="Sperisen C."/>
            <person name="Kredics L."/>
            <person name="Vagvoelgyi C."/>
            <person name="Patrignani A."/>
            <person name="Fitzpatrick D."/>
            <person name="Nagy I."/>
            <person name="Doyle S."/>
            <person name="Anderson J.B."/>
            <person name="Grigoriev I.V."/>
            <person name="Gueldener U."/>
            <person name="Muensterkoetter M."/>
            <person name="Nagy L.G."/>
        </authorList>
    </citation>
    <scope>NUCLEOTIDE SEQUENCE [LARGE SCALE GENOMIC DNA]</scope>
    <source>
        <strain evidence="2">Ar21-2</strain>
    </source>
</reference>
<keyword evidence="2" id="KW-1185">Reference proteome</keyword>
<protein>
    <submittedName>
        <fullName evidence="1">Uncharacterized protein</fullName>
    </submittedName>
</protein>
<evidence type="ECO:0000313" key="2">
    <source>
        <dbReference type="Proteomes" id="UP000217790"/>
    </source>
</evidence>
<sequence length="92" mass="10492">MLRRVFHEWMLTPDLCNDPQPRKLHGNICFLLHDNVHRDPLTPSFPGPIDVPSPRLPPSAKRLFTTTSPPHLFPLLQVAPQISDRLLDLVVT</sequence>
<organism evidence="1 2">
    <name type="scientific">Armillaria gallica</name>
    <name type="common">Bulbous honey fungus</name>
    <name type="synonym">Armillaria bulbosa</name>
    <dbReference type="NCBI Taxonomy" id="47427"/>
    <lineage>
        <taxon>Eukaryota</taxon>
        <taxon>Fungi</taxon>
        <taxon>Dikarya</taxon>
        <taxon>Basidiomycota</taxon>
        <taxon>Agaricomycotina</taxon>
        <taxon>Agaricomycetes</taxon>
        <taxon>Agaricomycetidae</taxon>
        <taxon>Agaricales</taxon>
        <taxon>Marasmiineae</taxon>
        <taxon>Physalacriaceae</taxon>
        <taxon>Armillaria</taxon>
    </lineage>
</organism>
<name>A0A2H3E9H8_ARMGA</name>
<dbReference type="AlphaFoldDB" id="A0A2H3E9H8"/>
<proteinExistence type="predicted"/>
<evidence type="ECO:0000313" key="1">
    <source>
        <dbReference type="EMBL" id="PBK96306.1"/>
    </source>
</evidence>
<dbReference type="Proteomes" id="UP000217790">
    <property type="component" value="Unassembled WGS sequence"/>
</dbReference>
<gene>
    <name evidence="1" type="ORF">ARMGADRAFT_691695</name>
</gene>